<evidence type="ECO:0000259" key="5">
    <source>
        <dbReference type="PROSITE" id="PS51063"/>
    </source>
</evidence>
<dbReference type="GO" id="GO:0003677">
    <property type="term" value="F:DNA binding"/>
    <property type="evidence" value="ECO:0007669"/>
    <property type="project" value="UniProtKB-KW"/>
</dbReference>
<dbReference type="InterPro" id="IPR014710">
    <property type="entry name" value="RmlC-like_jellyroll"/>
</dbReference>
<feature type="domain" description="HTH crp-type" evidence="5">
    <location>
        <begin position="265"/>
        <end position="331"/>
    </location>
</feature>
<proteinExistence type="predicted"/>
<dbReference type="InterPro" id="IPR018490">
    <property type="entry name" value="cNMP-bd_dom_sf"/>
</dbReference>
<sequence>MGQEIKEKKNSTEESCQYGEGYHEHSCACSGGTEESTCGYGFDSHGHSCGCSEEDHGEGCTCPDCEEKRTHQGIGDKDFSVLSGKEREALQRGEVSFTSVHSREQEKKKHLKGDELLRYRDLEIFNGVETENLNALLYCMKSYVRSYKKGEIVHLEEKNEQHVGVVLQGSIHMLKTDVWGNETLLTYMNEGEIFGETFGNNTAAGEYVSFVAASKAEVLFISFQKAIHVCKNRCAFHFRLIENLFDLIGKKNIQLMEKIEVTSRSSLREKILAYLSLQAQKQKSKYIELGLSRTDMAQFLCTNRSAMTRELSQLKDEGIIDFDRNTFILKQ</sequence>
<comment type="caution">
    <text evidence="6">The sequence shown here is derived from an EMBL/GenBank/DDBJ whole genome shotgun (WGS) entry which is preliminary data.</text>
</comment>
<keyword evidence="3" id="KW-0804">Transcription</keyword>
<reference evidence="6 7" key="1">
    <citation type="submission" date="2020-08" db="EMBL/GenBank/DDBJ databases">
        <title>Genomic Encyclopedia of Type Strains, Phase IV (KMG-IV): sequencing the most valuable type-strain genomes for metagenomic binning, comparative biology and taxonomic classification.</title>
        <authorList>
            <person name="Goeker M."/>
        </authorList>
    </citation>
    <scope>NUCLEOTIDE SEQUENCE [LARGE SCALE GENOMIC DNA]</scope>
    <source>
        <strain evidence="6 7">DSM 17245</strain>
    </source>
</reference>
<evidence type="ECO:0000313" key="6">
    <source>
        <dbReference type="EMBL" id="MBB6041825.1"/>
    </source>
</evidence>
<dbReference type="InterPro" id="IPR012318">
    <property type="entry name" value="HTH_CRP"/>
</dbReference>
<dbReference type="Pfam" id="PF00027">
    <property type="entry name" value="cNMP_binding"/>
    <property type="match status" value="1"/>
</dbReference>
<accession>A0A7W9W2D1</accession>
<gene>
    <name evidence="6" type="ORF">HNQ46_001815</name>
</gene>
<dbReference type="GO" id="GO:0006355">
    <property type="term" value="P:regulation of DNA-templated transcription"/>
    <property type="evidence" value="ECO:0007669"/>
    <property type="project" value="InterPro"/>
</dbReference>
<dbReference type="Pfam" id="PF13545">
    <property type="entry name" value="HTH_Crp_2"/>
    <property type="match status" value="1"/>
</dbReference>
<dbReference type="InterPro" id="IPR036390">
    <property type="entry name" value="WH_DNA-bd_sf"/>
</dbReference>
<dbReference type="GeneID" id="85015347"/>
<dbReference type="Gene3D" id="2.60.120.10">
    <property type="entry name" value="Jelly Rolls"/>
    <property type="match status" value="1"/>
</dbReference>
<dbReference type="InterPro" id="IPR000595">
    <property type="entry name" value="cNMP-bd_dom"/>
</dbReference>
<name>A0A7W9W2D1_9FIRM</name>
<dbReference type="AlphaFoldDB" id="A0A7W9W2D1"/>
<dbReference type="PROSITE" id="PS51063">
    <property type="entry name" value="HTH_CRP_2"/>
    <property type="match status" value="1"/>
</dbReference>
<evidence type="ECO:0000256" key="1">
    <source>
        <dbReference type="ARBA" id="ARBA00023015"/>
    </source>
</evidence>
<organism evidence="6 7">
    <name type="scientific">Oribacterium sinus</name>
    <dbReference type="NCBI Taxonomy" id="237576"/>
    <lineage>
        <taxon>Bacteria</taxon>
        <taxon>Bacillati</taxon>
        <taxon>Bacillota</taxon>
        <taxon>Clostridia</taxon>
        <taxon>Lachnospirales</taxon>
        <taxon>Lachnospiraceae</taxon>
        <taxon>Oribacterium</taxon>
    </lineage>
</organism>
<evidence type="ECO:0000313" key="7">
    <source>
        <dbReference type="Proteomes" id="UP000522163"/>
    </source>
</evidence>
<dbReference type="EMBL" id="JACHHH010000009">
    <property type="protein sequence ID" value="MBB6041825.1"/>
    <property type="molecule type" value="Genomic_DNA"/>
</dbReference>
<feature type="domain" description="Cyclic nucleotide-binding" evidence="4">
    <location>
        <begin position="124"/>
        <end position="196"/>
    </location>
</feature>
<evidence type="ECO:0000256" key="3">
    <source>
        <dbReference type="ARBA" id="ARBA00023163"/>
    </source>
</evidence>
<dbReference type="RefSeq" id="WP_243155895.1">
    <property type="nucleotide sequence ID" value="NZ_JACHHH010000009.1"/>
</dbReference>
<dbReference type="Proteomes" id="UP000522163">
    <property type="component" value="Unassembled WGS sequence"/>
</dbReference>
<evidence type="ECO:0000259" key="4">
    <source>
        <dbReference type="PROSITE" id="PS50042"/>
    </source>
</evidence>
<dbReference type="SUPFAM" id="SSF51206">
    <property type="entry name" value="cAMP-binding domain-like"/>
    <property type="match status" value="1"/>
</dbReference>
<dbReference type="CDD" id="cd00038">
    <property type="entry name" value="CAP_ED"/>
    <property type="match status" value="1"/>
</dbReference>
<keyword evidence="1" id="KW-0805">Transcription regulation</keyword>
<dbReference type="PROSITE" id="PS50042">
    <property type="entry name" value="CNMP_BINDING_3"/>
    <property type="match status" value="1"/>
</dbReference>
<keyword evidence="2" id="KW-0238">DNA-binding</keyword>
<protein>
    <submittedName>
        <fullName evidence="6">CRP-like cAMP-binding protein</fullName>
    </submittedName>
</protein>
<dbReference type="SUPFAM" id="SSF46785">
    <property type="entry name" value="Winged helix' DNA-binding domain"/>
    <property type="match status" value="1"/>
</dbReference>
<evidence type="ECO:0000256" key="2">
    <source>
        <dbReference type="ARBA" id="ARBA00023125"/>
    </source>
</evidence>